<comment type="similarity">
    <text evidence="2">Belongs to the PC-esterase family. TBL subfamily.</text>
</comment>
<keyword evidence="9" id="KW-1015">Disulfide bond</keyword>
<keyword evidence="4" id="KW-0812">Transmembrane</keyword>
<dbReference type="PANTHER" id="PTHR32285:SF375">
    <property type="entry name" value="TRICHOME BIREFRINGENCE-LIKE N-TERMINAL DOMAIN-CONTAINING PROTEIN"/>
    <property type="match status" value="1"/>
</dbReference>
<accession>A0A3B6FK73</accession>
<keyword evidence="10" id="KW-0325">Glycoprotein</keyword>
<evidence type="ECO:0000256" key="5">
    <source>
        <dbReference type="ARBA" id="ARBA00022968"/>
    </source>
</evidence>
<protein>
    <recommendedName>
        <fullName evidence="15">Trichome birefringence-like N-terminal domain-containing protein</fullName>
    </recommendedName>
</protein>
<evidence type="ECO:0000256" key="10">
    <source>
        <dbReference type="ARBA" id="ARBA00023180"/>
    </source>
</evidence>
<dbReference type="InterPro" id="IPR029962">
    <property type="entry name" value="TBL"/>
</dbReference>
<reference evidence="14" key="1">
    <citation type="journal article" date="2017" name="Gigascience">
        <title>The first near-complete assembly of the hexaploid bread wheat genome, Triticum aestivum.</title>
        <authorList>
            <person name="Zimin A.V."/>
            <person name="Puiu D."/>
            <person name="Hall R."/>
            <person name="Kingan S."/>
            <person name="Clavijo B.J."/>
            <person name="Salzberg S.L."/>
        </authorList>
    </citation>
    <scope>NUCLEOTIDE SEQUENCE</scope>
    <source>
        <tissue evidence="14">Leaf</tissue>
    </source>
</reference>
<evidence type="ECO:0000256" key="2">
    <source>
        <dbReference type="ARBA" id="ARBA00007727"/>
    </source>
</evidence>
<dbReference type="PANTHER" id="PTHR32285">
    <property type="entry name" value="PROTEIN TRICHOME BIREFRINGENCE-LIKE 9-RELATED"/>
    <property type="match status" value="1"/>
</dbReference>
<evidence type="ECO:0000256" key="3">
    <source>
        <dbReference type="ARBA" id="ARBA00022679"/>
    </source>
</evidence>
<keyword evidence="3" id="KW-0808">Transferase</keyword>
<evidence type="ECO:0000256" key="9">
    <source>
        <dbReference type="ARBA" id="ARBA00023157"/>
    </source>
</evidence>
<sequence length="484" mass="53443">MVGVAVVCEAVMARSSEDGRRQLCGGGARQSRLLRREALQSPIEFERLNSTEPSLSRVVTTTIHELRSSLLHKQSSSYSGHEGPELKVRCVSVAMSLSVKKAPAVAGGTQQWLSTIVMSVVALLLTLGPTHVQGSCDIFRGKWVPDSSGPLYTSSSCPSITRAENCQANGRPDKGYENWRWKPERCALPRFDARKFLKMMRGKTVAFAGDSIAQNQMDSLLCILSQADTPINLSYRRMSKWIFNSTSTTIIRIWSAWLLHNSKEAVGIAPEGLNKVFLDVPDKTLMEFLPSFDVLVLSSGHWFVTPSAYILNGKVVGGQGWWPLQAGKMQMNNIDAFGASTETILTAVVTNPNFKGIAILRTYSPDHYERGAWNVGGSCTGKVKPLDKAVKDGFIDAMYGKQIAAFKKVVKNYGKQGSKLKLMSITEPFALRVDGHPGPYTNLDPNKKTQRGPDGRPPSQDCLHWCMPGPIDTWNEMLFETIRR</sequence>
<evidence type="ECO:0000259" key="12">
    <source>
        <dbReference type="Pfam" id="PF13839"/>
    </source>
</evidence>
<dbReference type="InterPro" id="IPR026057">
    <property type="entry name" value="TBL_C"/>
</dbReference>
<name>A0A3B6FK73_WHEAT</name>
<feature type="region of interest" description="Disordered" evidence="11">
    <location>
        <begin position="436"/>
        <end position="460"/>
    </location>
</feature>
<keyword evidence="7" id="KW-0333">Golgi apparatus</keyword>
<comment type="subcellular location">
    <subcellularLocation>
        <location evidence="1">Golgi apparatus membrane</location>
        <topology evidence="1">Single-pass type II membrane protein</topology>
    </subcellularLocation>
</comment>
<dbReference type="Pfam" id="PF13839">
    <property type="entry name" value="PC-Esterase"/>
    <property type="match status" value="1"/>
</dbReference>
<dbReference type="EMBL" id="CM022218">
    <property type="protein sequence ID" value="KAF7027986.1"/>
    <property type="molecule type" value="Genomic_DNA"/>
</dbReference>
<evidence type="ECO:0000256" key="11">
    <source>
        <dbReference type="SAM" id="MobiDB-lite"/>
    </source>
</evidence>
<dbReference type="OMA" id="CILSQAD"/>
<keyword evidence="5" id="KW-0735">Signal-anchor</keyword>
<evidence type="ECO:0000256" key="7">
    <source>
        <dbReference type="ARBA" id="ARBA00023034"/>
    </source>
</evidence>
<evidence type="ECO:0008006" key="15">
    <source>
        <dbReference type="Google" id="ProtNLM"/>
    </source>
</evidence>
<dbReference type="InterPro" id="IPR025846">
    <property type="entry name" value="TBL_N"/>
</dbReference>
<organism evidence="14">
    <name type="scientific">Triticum aestivum</name>
    <name type="common">Wheat</name>
    <dbReference type="NCBI Taxonomy" id="4565"/>
    <lineage>
        <taxon>Eukaryota</taxon>
        <taxon>Viridiplantae</taxon>
        <taxon>Streptophyta</taxon>
        <taxon>Embryophyta</taxon>
        <taxon>Tracheophyta</taxon>
        <taxon>Spermatophyta</taxon>
        <taxon>Magnoliopsida</taxon>
        <taxon>Liliopsida</taxon>
        <taxon>Poales</taxon>
        <taxon>Poaceae</taxon>
        <taxon>BOP clade</taxon>
        <taxon>Pooideae</taxon>
        <taxon>Triticodae</taxon>
        <taxon>Triticeae</taxon>
        <taxon>Triticinae</taxon>
        <taxon>Triticum</taxon>
    </lineage>
</organism>
<dbReference type="PaxDb" id="4565-Traes_3B_9E91833BA.1"/>
<evidence type="ECO:0000256" key="4">
    <source>
        <dbReference type="ARBA" id="ARBA00022692"/>
    </source>
</evidence>
<feature type="compositionally biased region" description="Basic and acidic residues" evidence="11">
    <location>
        <begin position="445"/>
        <end position="454"/>
    </location>
</feature>
<dbReference type="STRING" id="4565.A0A077RWF9"/>
<dbReference type="Proteomes" id="UP000815260">
    <property type="component" value="Chromosome 3B"/>
</dbReference>
<comment type="caution">
    <text evidence="14">The sequence shown here is derived from an EMBL/GenBank/DDBJ whole genome shotgun (WGS) entry which is preliminary data.</text>
</comment>
<feature type="domain" description="Trichome birefringence-like N-terminal" evidence="13">
    <location>
        <begin position="135"/>
        <end position="186"/>
    </location>
</feature>
<evidence type="ECO:0000256" key="6">
    <source>
        <dbReference type="ARBA" id="ARBA00022989"/>
    </source>
</evidence>
<feature type="domain" description="Trichome birefringence-like C-terminal" evidence="12">
    <location>
        <begin position="188"/>
        <end position="480"/>
    </location>
</feature>
<dbReference type="Pfam" id="PF14416">
    <property type="entry name" value="PMR5N"/>
    <property type="match status" value="1"/>
</dbReference>
<evidence type="ECO:0000313" key="14">
    <source>
        <dbReference type="EMBL" id="KAF7027986.1"/>
    </source>
</evidence>
<keyword evidence="8" id="KW-0472">Membrane</keyword>
<evidence type="ECO:0000256" key="8">
    <source>
        <dbReference type="ARBA" id="ARBA00023136"/>
    </source>
</evidence>
<reference evidence="14" key="2">
    <citation type="submission" date="2020-03" db="EMBL/GenBank/DDBJ databases">
        <title>The second near-complete assembly of the hexaploid bread wheat (Triticum aestivum) genome.</title>
        <authorList>
            <person name="Zimin A.V."/>
            <person name="Puiu D."/>
            <person name="Shumante A."/>
            <person name="Alonge M."/>
            <person name="Salzberg S.L."/>
        </authorList>
    </citation>
    <scope>NUCLEOTIDE SEQUENCE</scope>
    <source>
        <tissue evidence="14">Leaf</tissue>
    </source>
</reference>
<evidence type="ECO:0000256" key="1">
    <source>
        <dbReference type="ARBA" id="ARBA00004323"/>
    </source>
</evidence>
<gene>
    <name evidence="14" type="ORF">CFC21_039967</name>
</gene>
<keyword evidence="6" id="KW-1133">Transmembrane helix</keyword>
<evidence type="ECO:0000259" key="13">
    <source>
        <dbReference type="Pfam" id="PF14416"/>
    </source>
</evidence>
<proteinExistence type="inferred from homology"/>